<name>A0A222YYW1_9CAUD</name>
<accession>A0A222YYW1</accession>
<evidence type="ECO:0000313" key="3">
    <source>
        <dbReference type="Proteomes" id="UP000225758"/>
    </source>
</evidence>
<dbReference type="EMBL" id="MF358542">
    <property type="protein sequence ID" value="ASR76445.1"/>
    <property type="molecule type" value="Genomic_DNA"/>
</dbReference>
<dbReference type="EMBL" id="MF358542">
    <property type="protein sequence ID" value="ASR76646.1"/>
    <property type="molecule type" value="Genomic_DNA"/>
</dbReference>
<gene>
    <name evidence="1" type="ORF">SEA_SUSHI23_12</name>
    <name evidence="2" type="ORF">SEA_SUSHI23_262</name>
</gene>
<organism evidence="1 3">
    <name type="scientific">Streptomyces phage Sushi23</name>
    <dbReference type="NCBI Taxonomy" id="2015806"/>
    <lineage>
        <taxon>Viruses</taxon>
        <taxon>Duplodnaviria</taxon>
        <taxon>Heunggongvirae</taxon>
        <taxon>Uroviricota</taxon>
        <taxon>Caudoviricetes</taxon>
        <taxon>Stanwilliamsviridae</taxon>
        <taxon>Boydwoodruffvirinae</taxon>
        <taxon>Samistivirus</taxon>
        <taxon>Samistivirus peebs</taxon>
    </lineage>
</organism>
<proteinExistence type="predicted"/>
<dbReference type="SUPFAM" id="SSF110849">
    <property type="entry name" value="ParB/Sulfiredoxin"/>
    <property type="match status" value="1"/>
</dbReference>
<evidence type="ECO:0000313" key="2">
    <source>
        <dbReference type="EMBL" id="ASR76646.1"/>
    </source>
</evidence>
<evidence type="ECO:0000313" key="1">
    <source>
        <dbReference type="EMBL" id="ASR76445.1"/>
    </source>
</evidence>
<protein>
    <submittedName>
        <fullName evidence="1">ParB-like nuclease domain protein</fullName>
    </submittedName>
</protein>
<reference evidence="1 3" key="1">
    <citation type="submission" date="2017-06" db="EMBL/GenBank/DDBJ databases">
        <authorList>
            <person name="Mageeney C.M."/>
            <person name="Olugbade I.D."/>
            <person name="Kenna M.A."/>
            <person name="Ware V.C."/>
            <person name="Garlena R.A."/>
            <person name="Russell D.A."/>
            <person name="Pope W.H."/>
            <person name="Jacobs-Sera D."/>
            <person name="Hendrix R.W."/>
            <person name="Hatfull G.F."/>
        </authorList>
    </citation>
    <scope>NUCLEOTIDE SEQUENCE [LARGE SCALE GENOMIC DNA]</scope>
</reference>
<sequence>MKMYSVKALIDNALFYDAEALGLTREQLLLRKLSELSDEFMDSCQTLGIVSPICYDEEQNMIHEGCHRLIVAYMLGIEEIKGGTYLEIFNSDFLDMQDDLGLPLCQE</sequence>
<dbReference type="InterPro" id="IPR036086">
    <property type="entry name" value="ParB/Sulfiredoxin_sf"/>
</dbReference>
<dbReference type="Proteomes" id="UP000225758">
    <property type="component" value="Segment"/>
</dbReference>